<dbReference type="PANTHER" id="PTHR12563:SF17">
    <property type="entry name" value="DIHYDROXYACETONE PHOSPHATE ACYLTRANSFERASE"/>
    <property type="match status" value="1"/>
</dbReference>
<dbReference type="EMBL" id="JAUHJS010000009">
    <property type="protein sequence ID" value="MDN4166964.1"/>
    <property type="molecule type" value="Genomic_DNA"/>
</dbReference>
<evidence type="ECO:0000313" key="7">
    <source>
        <dbReference type="EMBL" id="MDN4166964.1"/>
    </source>
</evidence>
<accession>A0ABT8F9N6</accession>
<protein>
    <recommendedName>
        <fullName evidence="4">Glycerol-3-phosphate acyltransferase</fullName>
        <ecNumber evidence="3">2.3.1.15</ecNumber>
    </recommendedName>
</protein>
<evidence type="ECO:0000259" key="6">
    <source>
        <dbReference type="SMART" id="SM00563"/>
    </source>
</evidence>
<dbReference type="RefSeq" id="WP_320005502.1">
    <property type="nucleotide sequence ID" value="NZ_JAUHJS010000009.1"/>
</dbReference>
<keyword evidence="7" id="KW-0808">Transferase</keyword>
<evidence type="ECO:0000256" key="3">
    <source>
        <dbReference type="ARBA" id="ARBA00013113"/>
    </source>
</evidence>
<keyword evidence="8" id="KW-1185">Reference proteome</keyword>
<dbReference type="SMART" id="SM00563">
    <property type="entry name" value="PlsC"/>
    <property type="match status" value="1"/>
</dbReference>
<proteinExistence type="predicted"/>
<dbReference type="EC" id="2.3.1.15" evidence="3"/>
<comment type="caution">
    <text evidence="7">The sequence shown here is derived from an EMBL/GenBank/DDBJ whole genome shotgun (WGS) entry which is preliminary data.</text>
</comment>
<name>A0ABT8F9N6_9BACT</name>
<evidence type="ECO:0000256" key="5">
    <source>
        <dbReference type="ARBA" id="ARBA00048427"/>
    </source>
</evidence>
<evidence type="ECO:0000256" key="4">
    <source>
        <dbReference type="ARBA" id="ARBA00013432"/>
    </source>
</evidence>
<evidence type="ECO:0000256" key="1">
    <source>
        <dbReference type="ARBA" id="ARBA00004184"/>
    </source>
</evidence>
<dbReference type="Pfam" id="PF01553">
    <property type="entry name" value="Acyltransferase"/>
    <property type="match status" value="1"/>
</dbReference>
<comment type="subcellular location">
    <subcellularLocation>
        <location evidence="1">Endomembrane system</location>
        <topology evidence="1">Peripheral membrane protein</topology>
    </subcellularLocation>
</comment>
<keyword evidence="7" id="KW-0012">Acyltransferase</keyword>
<comment type="catalytic activity">
    <reaction evidence="5">
        <text>sn-glycerol 3-phosphate + an acyl-CoA = a 1-acyl-sn-glycero-3-phosphate + CoA</text>
        <dbReference type="Rhea" id="RHEA:15325"/>
        <dbReference type="ChEBI" id="CHEBI:57287"/>
        <dbReference type="ChEBI" id="CHEBI:57597"/>
        <dbReference type="ChEBI" id="CHEBI:57970"/>
        <dbReference type="ChEBI" id="CHEBI:58342"/>
        <dbReference type="EC" id="2.3.1.15"/>
    </reaction>
</comment>
<reference evidence="7" key="1">
    <citation type="submission" date="2023-06" db="EMBL/GenBank/DDBJ databases">
        <title>Cytophagales bacterium Strain LB-30, isolated from soil.</title>
        <authorList>
            <person name="Liu B."/>
        </authorList>
    </citation>
    <scope>NUCLEOTIDE SEQUENCE</scope>
    <source>
        <strain evidence="7">LB-30</strain>
    </source>
</reference>
<dbReference type="PANTHER" id="PTHR12563">
    <property type="entry name" value="GLYCEROL-3-PHOSPHATE ACYLTRANSFERASE"/>
    <property type="match status" value="1"/>
</dbReference>
<evidence type="ECO:0000313" key="8">
    <source>
        <dbReference type="Proteomes" id="UP001168552"/>
    </source>
</evidence>
<comment type="pathway">
    <text evidence="2">Phospholipid metabolism; CDP-diacylglycerol biosynthesis; CDP-diacylglycerol from sn-glycerol 3-phosphate: step 1/3.</text>
</comment>
<evidence type="ECO:0000256" key="2">
    <source>
        <dbReference type="ARBA" id="ARBA00004765"/>
    </source>
</evidence>
<organism evidence="7 8">
    <name type="scientific">Shiella aurantiaca</name>
    <dbReference type="NCBI Taxonomy" id="3058365"/>
    <lineage>
        <taxon>Bacteria</taxon>
        <taxon>Pseudomonadati</taxon>
        <taxon>Bacteroidota</taxon>
        <taxon>Cytophagia</taxon>
        <taxon>Cytophagales</taxon>
        <taxon>Shiellaceae</taxon>
        <taxon>Shiella</taxon>
    </lineage>
</organism>
<feature type="domain" description="Phospholipid/glycerol acyltransferase" evidence="6">
    <location>
        <begin position="190"/>
        <end position="324"/>
    </location>
</feature>
<sequence length="565" mass="65538">MSETVVGKRKPVKYSPILPGTEDWPVVQLSRNRKQFIQEIITESELRVKGITINRNALIDELESTLYTEMLRVKKNPWKVDPEDEYAFWHKIKSNLLNLTNDSQAAAAKTEEKLLKEIISRYTEEIAGNFKPSHYRLARTLVTYGFSRLLNAARIKKFGAFWRNDYTLQDKIHITGEMEHVRELAKKGTVIMVPTHFSNLDSILIGWVIHTLGLPPFIYGAGLNLFNISIFAYFMNSLGAYKVDRRKKNVPYLETLKSYSSMAIRKGCHSLFFPGGTRSRSGSIENKLKLGLLGTAIEAQRMNYEQDGDKAKKVFIVPVVLNYHFVLEAPSLIHEHLAQQGQERYYYENDEYSTSYKIFKFMIQFFTKGSDISVSIGKPMDVLGNPVDKEGNSLDPHNRIIDTKDYFTSNQKVTRNKQREDEYTRMLSHVIVKRYHEINRVFSSHLVAFVAFEIIKKRHPRLDLFNLLRLPEEEQVISYDEFKAKCQLLATEILQRKEKGQIDVASHFYEDLDELIAHGLSNVGMYHSKRPLIRDKKGNITTQDLATLYYYHNRLDGYGFEKFIK</sequence>
<gene>
    <name evidence="7" type="ORF">QWY31_15745</name>
</gene>
<dbReference type="GO" id="GO:0016746">
    <property type="term" value="F:acyltransferase activity"/>
    <property type="evidence" value="ECO:0007669"/>
    <property type="project" value="UniProtKB-KW"/>
</dbReference>
<dbReference type="Proteomes" id="UP001168552">
    <property type="component" value="Unassembled WGS sequence"/>
</dbReference>
<dbReference type="InterPro" id="IPR002123">
    <property type="entry name" value="Plipid/glycerol_acylTrfase"/>
</dbReference>
<dbReference type="InterPro" id="IPR022284">
    <property type="entry name" value="GPAT/DHAPAT"/>
</dbReference>
<dbReference type="SUPFAM" id="SSF69593">
    <property type="entry name" value="Glycerol-3-phosphate (1)-acyltransferase"/>
    <property type="match status" value="1"/>
</dbReference>